<dbReference type="InterPro" id="IPR007197">
    <property type="entry name" value="rSAM"/>
</dbReference>
<protein>
    <recommendedName>
        <fullName evidence="7">4Fe4S-binding SPASM domain-containing protein</fullName>
    </recommendedName>
</protein>
<comment type="cofactor">
    <cofactor evidence="1">
        <name>[4Fe-4S] cluster</name>
        <dbReference type="ChEBI" id="CHEBI:49883"/>
    </cofactor>
</comment>
<name>A0A174ZMJ7_9FIRM</name>
<dbReference type="PANTHER" id="PTHR43787:SF3">
    <property type="entry name" value="ARYLSULFATASE REGULATORY PROTEIN"/>
    <property type="match status" value="1"/>
</dbReference>
<keyword evidence="5" id="KW-0408">Iron</keyword>
<evidence type="ECO:0000313" key="9">
    <source>
        <dbReference type="Proteomes" id="UP000095780"/>
    </source>
</evidence>
<organism evidence="8 9">
    <name type="scientific">Lachnospira eligens</name>
    <dbReference type="NCBI Taxonomy" id="39485"/>
    <lineage>
        <taxon>Bacteria</taxon>
        <taxon>Bacillati</taxon>
        <taxon>Bacillota</taxon>
        <taxon>Clostridia</taxon>
        <taxon>Lachnospirales</taxon>
        <taxon>Lachnospiraceae</taxon>
        <taxon>Lachnospira</taxon>
    </lineage>
</organism>
<gene>
    <name evidence="8" type="ORF">ERS852492_01643</name>
</gene>
<evidence type="ECO:0000256" key="3">
    <source>
        <dbReference type="ARBA" id="ARBA00022691"/>
    </source>
</evidence>
<dbReference type="InterPro" id="IPR058240">
    <property type="entry name" value="rSAM_sf"/>
</dbReference>
<evidence type="ECO:0000313" key="8">
    <source>
        <dbReference type="EMBL" id="CUQ85558.1"/>
    </source>
</evidence>
<dbReference type="GO" id="GO:0003824">
    <property type="term" value="F:catalytic activity"/>
    <property type="evidence" value="ECO:0007669"/>
    <property type="project" value="InterPro"/>
</dbReference>
<accession>A0A174ZMJ7</accession>
<keyword evidence="3" id="KW-0949">S-adenosyl-L-methionine</keyword>
<dbReference type="Gene3D" id="3.20.20.70">
    <property type="entry name" value="Aldolase class I"/>
    <property type="match status" value="1"/>
</dbReference>
<keyword evidence="2" id="KW-0004">4Fe-4S</keyword>
<dbReference type="EMBL" id="CZBV01000004">
    <property type="protein sequence ID" value="CUQ85558.1"/>
    <property type="molecule type" value="Genomic_DNA"/>
</dbReference>
<keyword evidence="4" id="KW-0479">Metal-binding</keyword>
<evidence type="ECO:0000256" key="6">
    <source>
        <dbReference type="ARBA" id="ARBA00023014"/>
    </source>
</evidence>
<proteinExistence type="predicted"/>
<dbReference type="InterPro" id="IPR023885">
    <property type="entry name" value="4Fe4S-binding_SPASM_dom"/>
</dbReference>
<dbReference type="SUPFAM" id="SSF102114">
    <property type="entry name" value="Radical SAM enzymes"/>
    <property type="match status" value="1"/>
</dbReference>
<evidence type="ECO:0000256" key="4">
    <source>
        <dbReference type="ARBA" id="ARBA00022723"/>
    </source>
</evidence>
<dbReference type="PANTHER" id="PTHR43787">
    <property type="entry name" value="FEMO COFACTOR BIOSYNTHESIS PROTEIN NIFB-RELATED"/>
    <property type="match status" value="1"/>
</dbReference>
<evidence type="ECO:0000256" key="1">
    <source>
        <dbReference type="ARBA" id="ARBA00001966"/>
    </source>
</evidence>
<dbReference type="InterPro" id="IPR013785">
    <property type="entry name" value="Aldolase_TIM"/>
</dbReference>
<dbReference type="SFLD" id="SFLDS00029">
    <property type="entry name" value="Radical_SAM"/>
    <property type="match status" value="1"/>
</dbReference>
<evidence type="ECO:0000259" key="7">
    <source>
        <dbReference type="Pfam" id="PF13186"/>
    </source>
</evidence>
<dbReference type="Pfam" id="PF13186">
    <property type="entry name" value="SPASM"/>
    <property type="match status" value="1"/>
</dbReference>
<dbReference type="AlphaFoldDB" id="A0A174ZMJ7"/>
<sequence length="392" mass="44918">MNSSYKQYIDSVKYKNGKKYIYGAGKVGQAIYHLCVENEIEIQGFCVTNTEQNESRIEDIPVIEFGSSIEENSVILIGVLEHGKSVIKEYINKYGNYQVVDCPDGILYTTQYHHNKMINPTLEITPAIGCSVNCKYCPQEVFLKEYFRKDNKRKKYMTLDDFKICIDKLPKNALIEWAGFVEPFLNNESIDMMQYAFEQGYEMTLYTTLIGLTKKKLMKIISMPFKQVVLHVADKDGYANIPVTDEYLELLEIIINAKKKDGTPFVDNANCQSEPHPKVLEKTKDKIRIYGEMSDRAGNLENKDNKLRGGEKCGRIYCERAVNLNHNVLLPDGTVVLCCNDFGMKHVLGNLLKEDYDSIISSEQMRLVKRGMNLDESLSILCRKCMFAKNLK</sequence>
<dbReference type="GO" id="GO:0051539">
    <property type="term" value="F:4 iron, 4 sulfur cluster binding"/>
    <property type="evidence" value="ECO:0007669"/>
    <property type="project" value="UniProtKB-KW"/>
</dbReference>
<keyword evidence="6" id="KW-0411">Iron-sulfur</keyword>
<dbReference type="Proteomes" id="UP000095780">
    <property type="component" value="Unassembled WGS sequence"/>
</dbReference>
<dbReference type="GO" id="GO:0046872">
    <property type="term" value="F:metal ion binding"/>
    <property type="evidence" value="ECO:0007669"/>
    <property type="project" value="UniProtKB-KW"/>
</dbReference>
<evidence type="ECO:0000256" key="2">
    <source>
        <dbReference type="ARBA" id="ARBA00022485"/>
    </source>
</evidence>
<dbReference type="RefSeq" id="WP_055287120.1">
    <property type="nucleotide sequence ID" value="NZ_CABIXW010000004.1"/>
</dbReference>
<reference evidence="8 9" key="1">
    <citation type="submission" date="2015-09" db="EMBL/GenBank/DDBJ databases">
        <authorList>
            <consortium name="Pathogen Informatics"/>
        </authorList>
    </citation>
    <scope>NUCLEOTIDE SEQUENCE [LARGE SCALE GENOMIC DNA]</scope>
    <source>
        <strain evidence="8 9">2789STDY5834878</strain>
    </source>
</reference>
<feature type="domain" description="4Fe4S-binding SPASM" evidence="7">
    <location>
        <begin position="325"/>
        <end position="385"/>
    </location>
</feature>
<evidence type="ECO:0000256" key="5">
    <source>
        <dbReference type="ARBA" id="ARBA00023004"/>
    </source>
</evidence>